<proteinExistence type="predicted"/>
<dbReference type="EMBL" id="BPEY01000094">
    <property type="protein sequence ID" value="GIU50750.1"/>
    <property type="molecule type" value="Genomic_DNA"/>
</dbReference>
<name>A0ABQ4PQ49_9GAMM</name>
<comment type="caution">
    <text evidence="1">The sequence shown here is derived from an EMBL/GenBank/DDBJ whole genome shotgun (WGS) entry which is preliminary data.</text>
</comment>
<organism evidence="1 2">
    <name type="scientific">Shewanella sairae</name>
    <dbReference type="NCBI Taxonomy" id="190310"/>
    <lineage>
        <taxon>Bacteria</taxon>
        <taxon>Pseudomonadati</taxon>
        <taxon>Pseudomonadota</taxon>
        <taxon>Gammaproteobacteria</taxon>
        <taxon>Alteromonadales</taxon>
        <taxon>Shewanellaceae</taxon>
        <taxon>Shewanella</taxon>
    </lineage>
</organism>
<sequence length="60" mass="7091">MKLKHMWDFTVAKTKIEFAYFEAKKTTLRWFLGDCLLLLTTQRGPQRGRSELETDNELAI</sequence>
<reference evidence="1" key="1">
    <citation type="submission" date="2021-05" db="EMBL/GenBank/DDBJ databases">
        <title>Molecular characterization for Shewanella algae harboring chromosomal blaOXA-55-like strains isolated from clinical and environment sample.</title>
        <authorList>
            <person name="Ohama Y."/>
            <person name="Aoki K."/>
            <person name="Harada S."/>
            <person name="Moriya K."/>
            <person name="Ishii Y."/>
            <person name="Tateda K."/>
        </authorList>
    </citation>
    <scope>NUCLEOTIDE SEQUENCE</scope>
    <source>
        <strain evidence="1">JCM 11563</strain>
    </source>
</reference>
<evidence type="ECO:0000313" key="1">
    <source>
        <dbReference type="EMBL" id="GIU50750.1"/>
    </source>
</evidence>
<dbReference type="Proteomes" id="UP000887104">
    <property type="component" value="Unassembled WGS sequence"/>
</dbReference>
<keyword evidence="2" id="KW-1185">Reference proteome</keyword>
<gene>
    <name evidence="1" type="ORF">TUM4438_37880</name>
</gene>
<accession>A0ABQ4PQ49</accession>
<evidence type="ECO:0000313" key="2">
    <source>
        <dbReference type="Proteomes" id="UP000887104"/>
    </source>
</evidence>
<protein>
    <submittedName>
        <fullName evidence="1">Uncharacterized protein</fullName>
    </submittedName>
</protein>